<organism evidence="2 3">
    <name type="scientific">Exidia glandulosa HHB12029</name>
    <dbReference type="NCBI Taxonomy" id="1314781"/>
    <lineage>
        <taxon>Eukaryota</taxon>
        <taxon>Fungi</taxon>
        <taxon>Dikarya</taxon>
        <taxon>Basidiomycota</taxon>
        <taxon>Agaricomycotina</taxon>
        <taxon>Agaricomycetes</taxon>
        <taxon>Auriculariales</taxon>
        <taxon>Exidiaceae</taxon>
        <taxon>Exidia</taxon>
    </lineage>
</organism>
<accession>A0A165GRU3</accession>
<feature type="compositionally biased region" description="Polar residues" evidence="1">
    <location>
        <begin position="88"/>
        <end position="98"/>
    </location>
</feature>
<protein>
    <submittedName>
        <fullName evidence="2">Uncharacterized protein</fullName>
    </submittedName>
</protein>
<feature type="compositionally biased region" description="Basic and acidic residues" evidence="1">
    <location>
        <begin position="145"/>
        <end position="158"/>
    </location>
</feature>
<evidence type="ECO:0000313" key="2">
    <source>
        <dbReference type="EMBL" id="KZV90916.1"/>
    </source>
</evidence>
<gene>
    <name evidence="2" type="ORF">EXIGLDRAFT_108449</name>
</gene>
<dbReference type="InParanoid" id="A0A165GRU3"/>
<proteinExistence type="predicted"/>
<evidence type="ECO:0000256" key="1">
    <source>
        <dbReference type="SAM" id="MobiDB-lite"/>
    </source>
</evidence>
<sequence>MDSCVPGRWELVGRGEMRVGRGANDALDRRICISRAAPRPNRNLRHLSSYSHLTLPQSMAEGEPGLPKRSRPSLRRRLLNTINDAAQSSGFSLSNSRPVSVLRKKRRDDGLHHPAPRAVSAERYSSSKERLAESLYATSPRHSRFASEPDGPQRRARPDSISTISSSEVFTPFSEHPALFDPTYTFSSGSSPASERRPAIIREVSEARSVHIKQPWLTCSSASLPSTRAPSPATFVTAPSSPDLVAFPQQLDGARPHSSSDYYRLLSHPQSPHLHSHSRCMSDPDAEQRPRHMMSHLLQQRPSQQSLALSDRNRKLPALPPEASTSATGSDNTSDSDGPATPPDSETAHDPARVLHQEDESVEDEVHLLAPGTFSHAASAEEDYPEPDLPHSFQSSRDVVDALRGSGSGSAENEKGAVGEGAAVGRRNSLLARATSLSRATSLKWKNVTRKRRGTTKHAAALEPSLSGHAQPHTVEGSYA</sequence>
<keyword evidence="3" id="KW-1185">Reference proteome</keyword>
<name>A0A165GRU3_EXIGL</name>
<feature type="compositionally biased region" description="Basic residues" evidence="1">
    <location>
        <begin position="447"/>
        <end position="456"/>
    </location>
</feature>
<reference evidence="2 3" key="1">
    <citation type="journal article" date="2016" name="Mol. Biol. Evol.">
        <title>Comparative Genomics of Early-Diverging Mushroom-Forming Fungi Provides Insights into the Origins of Lignocellulose Decay Capabilities.</title>
        <authorList>
            <person name="Nagy L.G."/>
            <person name="Riley R."/>
            <person name="Tritt A."/>
            <person name="Adam C."/>
            <person name="Daum C."/>
            <person name="Floudas D."/>
            <person name="Sun H."/>
            <person name="Yadav J.S."/>
            <person name="Pangilinan J."/>
            <person name="Larsson K.H."/>
            <person name="Matsuura K."/>
            <person name="Barry K."/>
            <person name="Labutti K."/>
            <person name="Kuo R."/>
            <person name="Ohm R.A."/>
            <person name="Bhattacharya S.S."/>
            <person name="Shirouzu T."/>
            <person name="Yoshinaga Y."/>
            <person name="Martin F.M."/>
            <person name="Grigoriev I.V."/>
            <person name="Hibbett D.S."/>
        </authorList>
    </citation>
    <scope>NUCLEOTIDE SEQUENCE [LARGE SCALE GENOMIC DNA]</scope>
    <source>
        <strain evidence="2 3">HHB12029</strain>
    </source>
</reference>
<dbReference type="EMBL" id="KV426038">
    <property type="protein sequence ID" value="KZV90916.1"/>
    <property type="molecule type" value="Genomic_DNA"/>
</dbReference>
<feature type="region of interest" description="Disordered" evidence="1">
    <location>
        <begin position="316"/>
        <end position="349"/>
    </location>
</feature>
<dbReference type="AlphaFoldDB" id="A0A165GRU3"/>
<evidence type="ECO:0000313" key="3">
    <source>
        <dbReference type="Proteomes" id="UP000077266"/>
    </source>
</evidence>
<dbReference type="OrthoDB" id="10668061at2759"/>
<feature type="region of interest" description="Disordered" evidence="1">
    <location>
        <begin position="443"/>
        <end position="480"/>
    </location>
</feature>
<feature type="region of interest" description="Disordered" evidence="1">
    <location>
        <begin position="378"/>
        <end position="427"/>
    </location>
</feature>
<feature type="region of interest" description="Disordered" evidence="1">
    <location>
        <begin position="88"/>
        <end position="159"/>
    </location>
</feature>
<feature type="region of interest" description="Disordered" evidence="1">
    <location>
        <begin position="247"/>
        <end position="291"/>
    </location>
</feature>
<dbReference type="Proteomes" id="UP000077266">
    <property type="component" value="Unassembled WGS sequence"/>
</dbReference>
<feature type="compositionally biased region" description="Polar residues" evidence="1">
    <location>
        <begin position="323"/>
        <end position="336"/>
    </location>
</feature>
<feature type="compositionally biased region" description="Basic and acidic residues" evidence="1">
    <location>
        <begin position="280"/>
        <end position="290"/>
    </location>
</feature>